<evidence type="ECO:0000313" key="4">
    <source>
        <dbReference type="Proteomes" id="UP000244811"/>
    </source>
</evidence>
<feature type="signal peptide" evidence="2">
    <location>
        <begin position="1"/>
        <end position="22"/>
    </location>
</feature>
<feature type="compositionally biased region" description="Basic and acidic residues" evidence="1">
    <location>
        <begin position="143"/>
        <end position="154"/>
    </location>
</feature>
<evidence type="ECO:0000313" key="3">
    <source>
        <dbReference type="EMBL" id="UKK02731.2"/>
    </source>
</evidence>
<keyword evidence="2" id="KW-0732">Signal</keyword>
<dbReference type="EMBL" id="CP056072">
    <property type="protein sequence ID" value="UKK02731.2"/>
    <property type="molecule type" value="Genomic_DNA"/>
</dbReference>
<evidence type="ECO:0000256" key="1">
    <source>
        <dbReference type="SAM" id="MobiDB-lite"/>
    </source>
</evidence>
<evidence type="ECO:0000256" key="2">
    <source>
        <dbReference type="SAM" id="SignalP"/>
    </source>
</evidence>
<protein>
    <recommendedName>
        <fullName evidence="5">Secreted ookinete protein</fullName>
    </recommendedName>
</protein>
<accession>A0A976ME61</accession>
<gene>
    <name evidence="3" type="ORF">MACK_002828</name>
</gene>
<feature type="compositionally biased region" description="Acidic residues" evidence="1">
    <location>
        <begin position="108"/>
        <end position="118"/>
    </location>
</feature>
<organism evidence="3 4">
    <name type="scientific">Theileria orientalis</name>
    <dbReference type="NCBI Taxonomy" id="68886"/>
    <lineage>
        <taxon>Eukaryota</taxon>
        <taxon>Sar</taxon>
        <taxon>Alveolata</taxon>
        <taxon>Apicomplexa</taxon>
        <taxon>Aconoidasida</taxon>
        <taxon>Piroplasmida</taxon>
        <taxon>Theileriidae</taxon>
        <taxon>Theileria</taxon>
    </lineage>
</organism>
<evidence type="ECO:0008006" key="5">
    <source>
        <dbReference type="Google" id="ProtNLM"/>
    </source>
</evidence>
<proteinExistence type="predicted"/>
<dbReference type="AlphaFoldDB" id="A0A976ME61"/>
<reference evidence="3" key="1">
    <citation type="submission" date="2022-07" db="EMBL/GenBank/DDBJ databases">
        <title>Evaluation of T. orientalis genome assembly methods using nanopore sequencing and analysis of variation between genomes.</title>
        <authorList>
            <person name="Yam J."/>
            <person name="Micallef M.L."/>
            <person name="Liu M."/>
            <person name="Djordjevic S.P."/>
            <person name="Bogema D.R."/>
            <person name="Jenkins C."/>
        </authorList>
    </citation>
    <scope>NUCLEOTIDE SEQUENCE</scope>
    <source>
        <strain evidence="3">Goon Nure</strain>
    </source>
</reference>
<sequence length="182" mass="20837">MCMTFRLINLFYFIHCFTHVLSFNLSSNTNPLVSKSLNNDDAIKFPTSLTYKLDDVYTLPTIEDNLFHKIPDLSPDEVESEKKLQEINESIKNGAIEDPITKAKLFQNEDDEQPEVEEKEVSLDSSGESYKEGVESTSQDMNDISKRLESDGVDEKNLDDIQLRENLLNKIMNSQHRDNLGT</sequence>
<dbReference type="Proteomes" id="UP000244811">
    <property type="component" value="Chromosome 4"/>
</dbReference>
<name>A0A976ME61_THEOR</name>
<feature type="region of interest" description="Disordered" evidence="1">
    <location>
        <begin position="102"/>
        <end position="154"/>
    </location>
</feature>
<feature type="chain" id="PRO_5037837515" description="Secreted ookinete protein" evidence="2">
    <location>
        <begin position="23"/>
        <end position="182"/>
    </location>
</feature>